<protein>
    <submittedName>
        <fullName evidence="1">Uncharacterized protein</fullName>
    </submittedName>
</protein>
<reference evidence="1" key="2">
    <citation type="journal article" date="2015" name="Fish Shellfish Immunol.">
        <title>Early steps in the European eel (Anguilla anguilla)-Vibrio vulnificus interaction in the gills: Role of the RtxA13 toxin.</title>
        <authorList>
            <person name="Callol A."/>
            <person name="Pajuelo D."/>
            <person name="Ebbesson L."/>
            <person name="Teles M."/>
            <person name="MacKenzie S."/>
            <person name="Amaro C."/>
        </authorList>
    </citation>
    <scope>NUCLEOTIDE SEQUENCE</scope>
</reference>
<organism evidence="1">
    <name type="scientific">Anguilla anguilla</name>
    <name type="common">European freshwater eel</name>
    <name type="synonym">Muraena anguilla</name>
    <dbReference type="NCBI Taxonomy" id="7936"/>
    <lineage>
        <taxon>Eukaryota</taxon>
        <taxon>Metazoa</taxon>
        <taxon>Chordata</taxon>
        <taxon>Craniata</taxon>
        <taxon>Vertebrata</taxon>
        <taxon>Euteleostomi</taxon>
        <taxon>Actinopterygii</taxon>
        <taxon>Neopterygii</taxon>
        <taxon>Teleostei</taxon>
        <taxon>Anguilliformes</taxon>
        <taxon>Anguillidae</taxon>
        <taxon>Anguilla</taxon>
    </lineage>
</organism>
<accession>A0A0E9STE2</accession>
<name>A0A0E9STE2_ANGAN</name>
<sequence length="48" mass="5468">MSEYLPSRGNQTCNLMVTSPVTYTLTFLSHAVTPDKLSHWRVSHLYNA</sequence>
<dbReference type="AlphaFoldDB" id="A0A0E9STE2"/>
<reference evidence="1" key="1">
    <citation type="submission" date="2014-11" db="EMBL/GenBank/DDBJ databases">
        <authorList>
            <person name="Amaro Gonzalez C."/>
        </authorList>
    </citation>
    <scope>NUCLEOTIDE SEQUENCE</scope>
</reference>
<proteinExistence type="predicted"/>
<evidence type="ECO:0000313" key="1">
    <source>
        <dbReference type="EMBL" id="JAH43778.1"/>
    </source>
</evidence>
<dbReference type="EMBL" id="GBXM01064799">
    <property type="protein sequence ID" value="JAH43778.1"/>
    <property type="molecule type" value="Transcribed_RNA"/>
</dbReference>